<dbReference type="PROSITE" id="PS00742">
    <property type="entry name" value="PEP_ENZYMES_2"/>
    <property type="match status" value="1"/>
</dbReference>
<comment type="cofactor">
    <cofactor evidence="1 14 17">
        <name>Mg(2+)</name>
        <dbReference type="ChEBI" id="CHEBI:18420"/>
    </cofactor>
</comment>
<evidence type="ECO:0000256" key="11">
    <source>
        <dbReference type="ARBA" id="ARBA00022777"/>
    </source>
</evidence>
<dbReference type="InterPro" id="IPR010121">
    <property type="entry name" value="Pyruvate_phosphate_dikinase"/>
</dbReference>
<evidence type="ECO:0000256" key="9">
    <source>
        <dbReference type="ARBA" id="ARBA00022723"/>
    </source>
</evidence>
<accession>A0A0F3QL41</accession>
<dbReference type="GO" id="GO:0046872">
    <property type="term" value="F:metal ion binding"/>
    <property type="evidence" value="ECO:0007669"/>
    <property type="project" value="UniProtKB-UniRule"/>
</dbReference>
<feature type="binding site" evidence="17">
    <location>
        <position position="773"/>
    </location>
    <ligand>
        <name>Mg(2+)</name>
        <dbReference type="ChEBI" id="CHEBI:18420"/>
    </ligand>
</feature>
<evidence type="ECO:0000259" key="18">
    <source>
        <dbReference type="Pfam" id="PF00391"/>
    </source>
</evidence>
<dbReference type="Gene3D" id="1.20.80.30">
    <property type="match status" value="1"/>
</dbReference>
<evidence type="ECO:0000256" key="6">
    <source>
        <dbReference type="ARBA" id="ARBA00020138"/>
    </source>
</evidence>
<dbReference type="Gene3D" id="3.50.30.10">
    <property type="entry name" value="Phosphohistidine domain"/>
    <property type="match status" value="1"/>
</dbReference>
<evidence type="ECO:0000256" key="14">
    <source>
        <dbReference type="PIRNR" id="PIRNR000853"/>
    </source>
</evidence>
<evidence type="ECO:0000259" key="19">
    <source>
        <dbReference type="Pfam" id="PF01326"/>
    </source>
</evidence>
<feature type="active site" description="Proton donor" evidence="15">
    <location>
        <position position="835"/>
    </location>
</feature>
<keyword evidence="13 17" id="KW-0460">Magnesium</keyword>
<dbReference type="InterPro" id="IPR008279">
    <property type="entry name" value="PEP-util_enz_mobile_dom"/>
</dbReference>
<comment type="subunit">
    <text evidence="4">Homodimer.</text>
</comment>
<evidence type="ECO:0000256" key="17">
    <source>
        <dbReference type="PIRSR" id="PIRSR000853-3"/>
    </source>
</evidence>
<keyword evidence="12" id="KW-0067">ATP-binding</keyword>
<evidence type="ECO:0000256" key="5">
    <source>
        <dbReference type="ARBA" id="ARBA00011994"/>
    </source>
</evidence>
<evidence type="ECO:0000256" key="3">
    <source>
        <dbReference type="ARBA" id="ARBA00007837"/>
    </source>
</evidence>
<keyword evidence="11 21" id="KW-0418">Kinase</keyword>
<dbReference type="SUPFAM" id="SSF51621">
    <property type="entry name" value="Phosphoenolpyruvate/pyruvate domain"/>
    <property type="match status" value="1"/>
</dbReference>
<dbReference type="InterPro" id="IPR015813">
    <property type="entry name" value="Pyrv/PenolPyrv_kinase-like_dom"/>
</dbReference>
<dbReference type="InterPro" id="IPR023151">
    <property type="entry name" value="PEP_util_CS"/>
</dbReference>
<dbReference type="InterPro" id="IPR018274">
    <property type="entry name" value="PEP_util_AS"/>
</dbReference>
<dbReference type="Pfam" id="PF00391">
    <property type="entry name" value="PEP-utilizers"/>
    <property type="match status" value="1"/>
</dbReference>
<dbReference type="Gene3D" id="1.10.189.10">
    <property type="entry name" value="Pyruvate Phosphate Dikinase, domain 2"/>
    <property type="match status" value="1"/>
</dbReference>
<feature type="domain" description="PEP-utilising enzyme C-terminal" evidence="20">
    <location>
        <begin position="525"/>
        <end position="874"/>
    </location>
</feature>
<comment type="caution">
    <text evidence="21">The sequence shown here is derived from an EMBL/GenBank/DDBJ whole genome shotgun (WGS) entry which is preliminary data.</text>
</comment>
<organism evidence="21 22">
    <name type="scientific">Rickettsia bellii str. RML Mogi</name>
    <dbReference type="NCBI Taxonomy" id="1359194"/>
    <lineage>
        <taxon>Bacteria</taxon>
        <taxon>Pseudomonadati</taxon>
        <taxon>Pseudomonadota</taxon>
        <taxon>Alphaproteobacteria</taxon>
        <taxon>Rickettsiales</taxon>
        <taxon>Rickettsiaceae</taxon>
        <taxon>Rickettsieae</taxon>
        <taxon>Rickettsia</taxon>
        <taxon>belli group</taxon>
    </lineage>
</organism>
<sequence length="878" mass="97941">MKKLIYYFGSNGSDGNASIKDILGNKGAGLAEMSNLKLPIPDGFTITTELCNYFYTHDNSFPKNFRNELRTAVEKLEATTGKVFGSTKNPLLLSVRSGSIVSMPGMMDTILNLGMNDEVCAALGEVCKDKRFALDSYKRFLEMYGATVLSIPSDLFEQIYERHKIQADIYRDSDVTPQLLEKIIEDFKKLHVKYAEKLITDPYEQLESAIKAVLNSWMSNRAVIYRKINNISESFGTAINIQSMVFGNLSKTSATGVIFTRSPSTGEKKLFGEFLINAQGEDIVSGTRTPLPIISDDSNSMKVTMPKVFDELSKISETLEKHYLDMQDIEFTIENSKLYILQTRTAKRTAIAAIKIAVQMVEEKLISKEQALMRIDPESLNQLLHTRIDYSKGLTSIADGLPASPGAATGIIVFSPYDAEKLSHHHKVILVRHDTSPEDINGMHVSSGILTIRGGMTSHAAVVARGMGKPCVCGTNNLVIDEKKQTLIAGDLILKQGDIITIDGGTGKVFLGAVPLIQPTFSEESKLILEWADETSKLKIRTNAETVSDALVSVKFGAKGIGLCRSEHMFFDKNKIPLVREMIIAPDIDRRKLAVQKLLPLQTQDFKALFRVMGDKPVNIRLLDPPLHEFLPTTEEDKKNLASSLNLPLSMINQRLHAMHEVNPMLGHRGCRLGICSPEIYQMQVEAIFTAIFELHKEENIECKLELMIPLISNVNEIKKLKGDIYEMIHELEERYEHKFSFSLGTMIELPRAALNSKKIAEEVDYFSFGTNDLTQTTYGISRDDIASFLPYYLEERIFESDPFTTLDEEGVGELIEIAIKRGKSSNPSLKLGACGEHAGHPASIEFFHKMNLDYVSCSPYRIPIARITAAQAKIKHG</sequence>
<dbReference type="Gene3D" id="3.20.20.60">
    <property type="entry name" value="Phosphoenolpyruvate-binding domains"/>
    <property type="match status" value="1"/>
</dbReference>
<evidence type="ECO:0000256" key="15">
    <source>
        <dbReference type="PIRSR" id="PIRSR000853-1"/>
    </source>
</evidence>
<reference evidence="21 22" key="1">
    <citation type="submission" date="2015-02" db="EMBL/GenBank/DDBJ databases">
        <title>Genome Sequencing of Rickettsiales.</title>
        <authorList>
            <person name="Daugherty S.C."/>
            <person name="Su Q."/>
            <person name="Abolude K."/>
            <person name="Beier-Sexton M."/>
            <person name="Carlyon J.A."/>
            <person name="Carter R."/>
            <person name="Day N.P."/>
            <person name="Dumler S.J."/>
            <person name="Dyachenko V."/>
            <person name="Godinez A."/>
            <person name="Kurtti T.J."/>
            <person name="Lichay M."/>
            <person name="Mullins K.E."/>
            <person name="Ott S."/>
            <person name="Pappas-Brown V."/>
            <person name="Paris D.H."/>
            <person name="Patel P."/>
            <person name="Richards A.L."/>
            <person name="Sadzewicz L."/>
            <person name="Sears K."/>
            <person name="Seidman D."/>
            <person name="Sengamalay N."/>
            <person name="Stenos J."/>
            <person name="Tallon L.J."/>
            <person name="Vincent G."/>
            <person name="Fraser C.M."/>
            <person name="Munderloh U."/>
            <person name="Dunning-Hotopp J.C."/>
        </authorList>
    </citation>
    <scope>NUCLEOTIDE SEQUENCE [LARGE SCALE GENOMIC DNA]</scope>
    <source>
        <strain evidence="21 22">RML Mogi</strain>
    </source>
</reference>
<evidence type="ECO:0000313" key="22">
    <source>
        <dbReference type="Proteomes" id="UP000033689"/>
    </source>
</evidence>
<dbReference type="PATRIC" id="fig|1359194.3.peg.1544"/>
<dbReference type="PANTHER" id="PTHR22931:SF9">
    <property type="entry name" value="PYRUVATE, PHOSPHATE DIKINASE 1, CHLOROPLASTIC"/>
    <property type="match status" value="1"/>
</dbReference>
<dbReference type="EMBL" id="LAOJ01000001">
    <property type="protein sequence ID" value="KJV92871.1"/>
    <property type="molecule type" value="Genomic_DNA"/>
</dbReference>
<dbReference type="Gene3D" id="3.30.470.20">
    <property type="entry name" value="ATP-grasp fold, B domain"/>
    <property type="match status" value="1"/>
</dbReference>
<feature type="binding site" evidence="16">
    <location>
        <position position="770"/>
    </location>
    <ligand>
        <name>substrate</name>
    </ligand>
</feature>
<dbReference type="Gene3D" id="3.30.1490.20">
    <property type="entry name" value="ATP-grasp fold, A domain"/>
    <property type="match status" value="1"/>
</dbReference>
<feature type="binding site" evidence="16">
    <location>
        <position position="773"/>
    </location>
    <ligand>
        <name>substrate</name>
    </ligand>
</feature>
<dbReference type="InterPro" id="IPR000121">
    <property type="entry name" value="PEP_util_C"/>
</dbReference>
<dbReference type="InterPro" id="IPR036637">
    <property type="entry name" value="Phosphohistidine_dom_sf"/>
</dbReference>
<keyword evidence="7" id="KW-0597">Phosphoprotein</keyword>
<dbReference type="PROSITE" id="PS00370">
    <property type="entry name" value="PEP_ENZYMES_PHOS_SITE"/>
    <property type="match status" value="1"/>
</dbReference>
<dbReference type="RefSeq" id="WP_045799900.1">
    <property type="nucleotide sequence ID" value="NZ_LAOJ01000001.1"/>
</dbReference>
<evidence type="ECO:0000313" key="21">
    <source>
        <dbReference type="EMBL" id="KJV92871.1"/>
    </source>
</evidence>
<feature type="binding site" evidence="16">
    <location>
        <position position="749"/>
    </location>
    <ligand>
        <name>substrate</name>
    </ligand>
</feature>
<feature type="binding site" evidence="16">
    <location>
        <position position="771"/>
    </location>
    <ligand>
        <name>substrate</name>
    </ligand>
</feature>
<feature type="binding site" evidence="16">
    <location>
        <position position="565"/>
    </location>
    <ligand>
        <name>substrate</name>
    </ligand>
</feature>
<dbReference type="GO" id="GO:0005524">
    <property type="term" value="F:ATP binding"/>
    <property type="evidence" value="ECO:0007669"/>
    <property type="project" value="UniProtKB-UniRule"/>
</dbReference>
<name>A0A0F3QL41_RICBE</name>
<evidence type="ECO:0000256" key="13">
    <source>
        <dbReference type="ARBA" id="ARBA00022842"/>
    </source>
</evidence>
<evidence type="ECO:0000256" key="1">
    <source>
        <dbReference type="ARBA" id="ARBA00001946"/>
    </source>
</evidence>
<gene>
    <name evidence="21" type="primary">ppdK</name>
    <name evidence="21" type="ORF">RBEMOGI_1508</name>
</gene>
<dbReference type="NCBIfam" id="NF004531">
    <property type="entry name" value="PRK05878.1"/>
    <property type="match status" value="1"/>
</dbReference>
<evidence type="ECO:0000256" key="16">
    <source>
        <dbReference type="PIRSR" id="PIRSR000853-2"/>
    </source>
</evidence>
<dbReference type="SUPFAM" id="SSF52009">
    <property type="entry name" value="Phosphohistidine domain"/>
    <property type="match status" value="1"/>
</dbReference>
<dbReference type="InterPro" id="IPR002192">
    <property type="entry name" value="PPDK_AMP/ATP-bd"/>
</dbReference>
<dbReference type="EC" id="2.7.9.1" evidence="5 14"/>
<comment type="catalytic activity">
    <reaction evidence="14">
        <text>pyruvate + phosphate + ATP = phosphoenolpyruvate + AMP + diphosphate + H(+)</text>
        <dbReference type="Rhea" id="RHEA:10756"/>
        <dbReference type="ChEBI" id="CHEBI:15361"/>
        <dbReference type="ChEBI" id="CHEBI:15378"/>
        <dbReference type="ChEBI" id="CHEBI:30616"/>
        <dbReference type="ChEBI" id="CHEBI:33019"/>
        <dbReference type="ChEBI" id="CHEBI:43474"/>
        <dbReference type="ChEBI" id="CHEBI:58702"/>
        <dbReference type="ChEBI" id="CHEBI:456215"/>
        <dbReference type="EC" id="2.7.9.1"/>
    </reaction>
</comment>
<feature type="binding site" evidence="17">
    <location>
        <position position="749"/>
    </location>
    <ligand>
        <name>Mg(2+)</name>
        <dbReference type="ChEBI" id="CHEBI:18420"/>
    </ligand>
</feature>
<feature type="domain" description="PEP-utilising enzyme mobile" evidence="18">
    <location>
        <begin position="426"/>
        <end position="507"/>
    </location>
</feature>
<feature type="binding site" evidence="16">
    <location>
        <position position="621"/>
    </location>
    <ligand>
        <name>substrate</name>
    </ligand>
</feature>
<dbReference type="GO" id="GO:0050242">
    <property type="term" value="F:pyruvate, phosphate dikinase activity"/>
    <property type="evidence" value="ECO:0007669"/>
    <property type="project" value="UniProtKB-UniRule"/>
</dbReference>
<dbReference type="GO" id="GO:0016301">
    <property type="term" value="F:kinase activity"/>
    <property type="evidence" value="ECO:0007669"/>
    <property type="project" value="UniProtKB-UniRule"/>
</dbReference>
<feature type="domain" description="Pyruvate phosphate dikinase AMP/ATP-binding" evidence="19">
    <location>
        <begin position="59"/>
        <end position="296"/>
    </location>
</feature>
<dbReference type="NCBIfam" id="TIGR01828">
    <property type="entry name" value="pyru_phos_dikin"/>
    <property type="match status" value="1"/>
</dbReference>
<dbReference type="Pfam" id="PF01326">
    <property type="entry name" value="PPDK_N"/>
    <property type="match status" value="2"/>
</dbReference>
<comment type="similarity">
    <text evidence="3 14">Belongs to the PEP-utilizing enzyme family.</text>
</comment>
<dbReference type="PIRSF" id="PIRSF000853">
    <property type="entry name" value="PPDK"/>
    <property type="match status" value="1"/>
</dbReference>
<evidence type="ECO:0000256" key="7">
    <source>
        <dbReference type="ARBA" id="ARBA00022553"/>
    </source>
</evidence>
<evidence type="ECO:0000256" key="4">
    <source>
        <dbReference type="ARBA" id="ARBA00011738"/>
    </source>
</evidence>
<evidence type="ECO:0000259" key="20">
    <source>
        <dbReference type="Pfam" id="PF02896"/>
    </source>
</evidence>
<feature type="binding site" evidence="16">
    <location>
        <position position="772"/>
    </location>
    <ligand>
        <name>substrate</name>
    </ligand>
</feature>
<dbReference type="InterPro" id="IPR013815">
    <property type="entry name" value="ATP_grasp_subdomain_1"/>
</dbReference>
<keyword evidence="10" id="KW-0547">Nucleotide-binding</keyword>
<dbReference type="InterPro" id="IPR040442">
    <property type="entry name" value="Pyrv_kinase-like_dom_sf"/>
</dbReference>
<keyword evidence="21" id="KW-0670">Pyruvate</keyword>
<evidence type="ECO:0000256" key="2">
    <source>
        <dbReference type="ARBA" id="ARBA00003144"/>
    </source>
</evidence>
<proteinExistence type="inferred from homology"/>
<dbReference type="Proteomes" id="UP000033689">
    <property type="component" value="Unassembled WGS sequence"/>
</dbReference>
<dbReference type="STRING" id="33990.A3306_00950"/>
<dbReference type="AlphaFoldDB" id="A0A0F3QL41"/>
<keyword evidence="9 17" id="KW-0479">Metal-binding</keyword>
<keyword evidence="8 21" id="KW-0808">Transferase</keyword>
<evidence type="ECO:0000256" key="12">
    <source>
        <dbReference type="ARBA" id="ARBA00022840"/>
    </source>
</evidence>
<feature type="domain" description="Pyruvate phosphate dikinase AMP/ATP-binding" evidence="19">
    <location>
        <begin position="309"/>
        <end position="363"/>
    </location>
</feature>
<evidence type="ECO:0000256" key="10">
    <source>
        <dbReference type="ARBA" id="ARBA00022741"/>
    </source>
</evidence>
<dbReference type="PANTHER" id="PTHR22931">
    <property type="entry name" value="PHOSPHOENOLPYRUVATE DIKINASE-RELATED"/>
    <property type="match status" value="1"/>
</dbReference>
<dbReference type="Pfam" id="PF02896">
    <property type="entry name" value="PEP-utilizers_C"/>
    <property type="match status" value="1"/>
</dbReference>
<evidence type="ECO:0000256" key="8">
    <source>
        <dbReference type="ARBA" id="ARBA00022679"/>
    </source>
</evidence>
<protein>
    <recommendedName>
        <fullName evidence="6 14">Pyruvate, phosphate dikinase</fullName>
        <ecNumber evidence="5 14">2.7.9.1</ecNumber>
    </recommendedName>
</protein>
<comment type="function">
    <text evidence="2">Catalyzes the reversible phosphorylation of pyruvate and phosphate.</text>
</comment>
<feature type="active site" description="Tele-phosphohistidine intermediate" evidence="15">
    <location>
        <position position="459"/>
    </location>
</feature>
<dbReference type="SUPFAM" id="SSF56059">
    <property type="entry name" value="Glutathione synthetase ATP-binding domain-like"/>
    <property type="match status" value="1"/>
</dbReference>